<evidence type="ECO:0000313" key="2">
    <source>
        <dbReference type="Proteomes" id="UP000250462"/>
    </source>
</evidence>
<sequence length="303" mass="33982">MSPTNNANVGYIPVQAYEDVAEDRHVLDEVVAVDQQQAKPLYYVRIRVTEHGKRIGRTKLLRDSAYIPVDEQLVQKMTVHAADTMDALAADQLYDGRQWRSSGHSPEVDGYSVTDTEQPFNQVVGVTTGGLVNDSYDPDVNRTDITSDHTLTSRVSARIVARLRDASAMPWQGTDFVGIMSNDTAIDFQEDTGVLGWSEPHKRVDTTPIYAGSVGRYRGVEWIVHPRARKLEGAGSGGANVHQTLIFGRDVLAEWTKDEVRAGLEPEFDPWRRHIGLTWYYQGGFAIFRQEPLWRIEHGSAEN</sequence>
<dbReference type="AlphaFoldDB" id="A0A329QFR0"/>
<organism evidence="1 2">
    <name type="scientific">Phytoactinopolyspora halophila</name>
    <dbReference type="NCBI Taxonomy" id="1981511"/>
    <lineage>
        <taxon>Bacteria</taxon>
        <taxon>Bacillati</taxon>
        <taxon>Actinomycetota</taxon>
        <taxon>Actinomycetes</taxon>
        <taxon>Jiangellales</taxon>
        <taxon>Jiangellaceae</taxon>
        <taxon>Phytoactinopolyspora</taxon>
    </lineage>
</organism>
<reference evidence="1 2" key="1">
    <citation type="submission" date="2018-06" db="EMBL/GenBank/DDBJ databases">
        <title>Phytoactinopolyspora halophila sp. nov., a novel halophilic actinomycete isolated from a saline soil in China.</title>
        <authorList>
            <person name="Tang S.-K."/>
        </authorList>
    </citation>
    <scope>NUCLEOTIDE SEQUENCE [LARGE SCALE GENOMIC DNA]</scope>
    <source>
        <strain evidence="1 2">YIM 96934</strain>
    </source>
</reference>
<gene>
    <name evidence="1" type="ORF">DPM12_17645</name>
</gene>
<accession>A0A329QFR0</accession>
<dbReference type="EMBL" id="QMIG01000022">
    <property type="protein sequence ID" value="RAW11164.1"/>
    <property type="molecule type" value="Genomic_DNA"/>
</dbReference>
<dbReference type="Proteomes" id="UP000250462">
    <property type="component" value="Unassembled WGS sequence"/>
</dbReference>
<protein>
    <recommendedName>
        <fullName evidence="3">Major capsid protein</fullName>
    </recommendedName>
</protein>
<keyword evidence="2" id="KW-1185">Reference proteome</keyword>
<proteinExistence type="predicted"/>
<name>A0A329QFR0_9ACTN</name>
<evidence type="ECO:0008006" key="3">
    <source>
        <dbReference type="Google" id="ProtNLM"/>
    </source>
</evidence>
<evidence type="ECO:0000313" key="1">
    <source>
        <dbReference type="EMBL" id="RAW11164.1"/>
    </source>
</evidence>
<comment type="caution">
    <text evidence="1">The sequence shown here is derived from an EMBL/GenBank/DDBJ whole genome shotgun (WGS) entry which is preliminary data.</text>
</comment>